<comment type="caution">
    <text evidence="6">The sequence shown here is derived from an EMBL/GenBank/DDBJ whole genome shotgun (WGS) entry which is preliminary data.</text>
</comment>
<evidence type="ECO:0000313" key="6">
    <source>
        <dbReference type="EMBL" id="KAK0174464.1"/>
    </source>
</evidence>
<dbReference type="Gene3D" id="3.30.710.10">
    <property type="entry name" value="Potassium Channel Kv1.1, Chain A"/>
    <property type="match status" value="1"/>
</dbReference>
<dbReference type="PIRSF" id="PIRSF037037">
    <property type="entry name" value="Kelch-like_protein_gigaxonin"/>
    <property type="match status" value="1"/>
</dbReference>
<organism evidence="6 7">
    <name type="scientific">Microctonus hyperodae</name>
    <name type="common">Parasitoid wasp</name>
    <dbReference type="NCBI Taxonomy" id="165561"/>
    <lineage>
        <taxon>Eukaryota</taxon>
        <taxon>Metazoa</taxon>
        <taxon>Ecdysozoa</taxon>
        <taxon>Arthropoda</taxon>
        <taxon>Hexapoda</taxon>
        <taxon>Insecta</taxon>
        <taxon>Pterygota</taxon>
        <taxon>Neoptera</taxon>
        <taxon>Endopterygota</taxon>
        <taxon>Hymenoptera</taxon>
        <taxon>Apocrita</taxon>
        <taxon>Ichneumonoidea</taxon>
        <taxon>Braconidae</taxon>
        <taxon>Euphorinae</taxon>
        <taxon>Microctonus</taxon>
    </lineage>
</organism>
<keyword evidence="7" id="KW-1185">Reference proteome</keyword>
<name>A0AA39FRG3_MICHY</name>
<dbReference type="InterPro" id="IPR000210">
    <property type="entry name" value="BTB/POZ_dom"/>
</dbReference>
<dbReference type="Pfam" id="PF01344">
    <property type="entry name" value="Kelch_1"/>
    <property type="match status" value="1"/>
</dbReference>
<dbReference type="Gene3D" id="2.120.10.80">
    <property type="entry name" value="Kelch-type beta propeller"/>
    <property type="match status" value="2"/>
</dbReference>
<dbReference type="GO" id="GO:0003779">
    <property type="term" value="F:actin binding"/>
    <property type="evidence" value="ECO:0007669"/>
    <property type="project" value="UniProtKB-KW"/>
</dbReference>
<keyword evidence="3" id="KW-0677">Repeat</keyword>
<keyword evidence="2" id="KW-0880">Kelch repeat</keyword>
<evidence type="ECO:0000313" key="7">
    <source>
        <dbReference type="Proteomes" id="UP001168972"/>
    </source>
</evidence>
<dbReference type="PROSITE" id="PS50097">
    <property type="entry name" value="BTB"/>
    <property type="match status" value="1"/>
</dbReference>
<dbReference type="Proteomes" id="UP001168972">
    <property type="component" value="Unassembled WGS sequence"/>
</dbReference>
<evidence type="ECO:0000259" key="5">
    <source>
        <dbReference type="PROSITE" id="PS50097"/>
    </source>
</evidence>
<comment type="function">
    <text evidence="4">Probable substrate-specific adapter of an E3 ubiquitin-protein ligase complex which mediates the ubiquitination and subsequent proteasomal degradation of target proteins. May have a role in synapse differentiation and growth.</text>
</comment>
<proteinExistence type="predicted"/>
<evidence type="ECO:0000256" key="2">
    <source>
        <dbReference type="ARBA" id="ARBA00022441"/>
    </source>
</evidence>
<dbReference type="SMART" id="SM00875">
    <property type="entry name" value="BACK"/>
    <property type="match status" value="1"/>
</dbReference>
<dbReference type="SMART" id="SM00612">
    <property type="entry name" value="Kelch"/>
    <property type="match status" value="6"/>
</dbReference>
<feature type="domain" description="BTB" evidence="5">
    <location>
        <begin position="112"/>
        <end position="179"/>
    </location>
</feature>
<dbReference type="InterPro" id="IPR017096">
    <property type="entry name" value="BTB-kelch_protein"/>
</dbReference>
<reference evidence="6" key="2">
    <citation type="submission" date="2023-03" db="EMBL/GenBank/DDBJ databases">
        <authorList>
            <person name="Inwood S.N."/>
            <person name="Skelly J.G."/>
            <person name="Guhlin J."/>
            <person name="Harrop T.W.R."/>
            <person name="Goldson S.G."/>
            <person name="Dearden P.K."/>
        </authorList>
    </citation>
    <scope>NUCLEOTIDE SEQUENCE</scope>
    <source>
        <strain evidence="6">Lincoln</strain>
        <tissue evidence="6">Whole body</tissue>
    </source>
</reference>
<dbReference type="Pfam" id="PF00651">
    <property type="entry name" value="BTB"/>
    <property type="match status" value="1"/>
</dbReference>
<dbReference type="AlphaFoldDB" id="A0AA39FRG3"/>
<dbReference type="SUPFAM" id="SSF54695">
    <property type="entry name" value="POZ domain"/>
    <property type="match status" value="1"/>
</dbReference>
<evidence type="ECO:0000256" key="3">
    <source>
        <dbReference type="ARBA" id="ARBA00022737"/>
    </source>
</evidence>
<dbReference type="FunFam" id="1.25.40.420:FF:000001">
    <property type="entry name" value="Kelch-like family member 12"/>
    <property type="match status" value="1"/>
</dbReference>
<sequence length="657" mass="73354">MRLKGKNDTKSFHSVYKMLSRICRAVDKGQLDGFMADGGVQSLKSGHNSQNMGFVSQPTRQTSDDSNNKVYANQCHSLRGSSDTSSTVYAVGQYASKVLRNLNDQRLKNQFSDVGLVAGERIIRAHRSVLAAGSAYFNAMFTGGLVEEQQELVEIHAISANILTMLVDFIYTGNVDITQDNVQELFAAADMLELDEVVSGCIAYLQQQLHNTNALGIYRFAEAHNRLDLMETALRFIEVNFPQVSQEEEFLDLPKEYLVHFLSSEYIHVDTEFQVFQAAYKWITHDIPARRCYVFEILAHIRLRLCSLSRLETIILDCKDASLIVALRSIQKDLISNKGCLVPLRAQPRLCAKKNILVIGGSKREHTTDSWARNAESTYETIEKYDTFTGQWSEVAPIGIGRILPGVALLDGKVYVVGGELESCIIANGECYDPRDNVWTSIACMVEPRCEFGLCELDNCLYAFGGWVGEDIGGTIETYDPINNIWALHGELPEPRFSMGVVAYEGLIYIVGGCTHDSRHRQDVMSYNPVTMEWNDLAPMLTPRSQMGITILDGYIYVVGGMNKNQEVLTSVERYSFEKNKWTAVAPMNMGRSYPAVAAADGRLYVIGGDQSREINFYRTQITISTVESYDPNSNKWSECASLPTSRGEAAAIIAPF</sequence>
<dbReference type="Pfam" id="PF24681">
    <property type="entry name" value="Kelch_KLHDC2_KLHL20_DRC7"/>
    <property type="match status" value="1"/>
</dbReference>
<accession>A0AA39FRG3</accession>
<reference evidence="6" key="1">
    <citation type="journal article" date="2023" name="bioRxiv">
        <title>Scaffold-level genome assemblies of two parasitoid biocontrol wasps reveal the parthenogenesis mechanism and an associated novel virus.</title>
        <authorList>
            <person name="Inwood S."/>
            <person name="Skelly J."/>
            <person name="Guhlin J."/>
            <person name="Harrop T."/>
            <person name="Goldson S."/>
            <person name="Dearden P."/>
        </authorList>
    </citation>
    <scope>NUCLEOTIDE SEQUENCE</scope>
    <source>
        <strain evidence="6">Lincoln</strain>
        <tissue evidence="6">Whole body</tissue>
    </source>
</reference>
<dbReference type="SMART" id="SM00225">
    <property type="entry name" value="BTB"/>
    <property type="match status" value="1"/>
</dbReference>
<evidence type="ECO:0000256" key="4">
    <source>
        <dbReference type="ARBA" id="ARBA00043912"/>
    </source>
</evidence>
<dbReference type="SUPFAM" id="SSF50965">
    <property type="entry name" value="Galactose oxidase, central domain"/>
    <property type="match status" value="1"/>
</dbReference>
<dbReference type="Gene3D" id="1.25.40.420">
    <property type="match status" value="1"/>
</dbReference>
<protein>
    <recommendedName>
        <fullName evidence="1">Kelch-like protein diablo</fullName>
    </recommendedName>
</protein>
<dbReference type="InterPro" id="IPR006652">
    <property type="entry name" value="Kelch_1"/>
</dbReference>
<dbReference type="InterPro" id="IPR011043">
    <property type="entry name" value="Gal_Oxase/kelch_b-propeller"/>
</dbReference>
<dbReference type="InterPro" id="IPR015915">
    <property type="entry name" value="Kelch-typ_b-propeller"/>
</dbReference>
<evidence type="ECO:0000256" key="1">
    <source>
        <dbReference type="ARBA" id="ARBA00013699"/>
    </source>
</evidence>
<dbReference type="InterPro" id="IPR011705">
    <property type="entry name" value="BACK"/>
</dbReference>
<dbReference type="EMBL" id="JAQQBR010000006">
    <property type="protein sequence ID" value="KAK0174464.1"/>
    <property type="molecule type" value="Genomic_DNA"/>
</dbReference>
<dbReference type="PANTHER" id="PTHR45632">
    <property type="entry name" value="LD33804P"/>
    <property type="match status" value="1"/>
</dbReference>
<dbReference type="InterPro" id="IPR011333">
    <property type="entry name" value="SKP1/BTB/POZ_sf"/>
</dbReference>
<gene>
    <name evidence="6" type="ORF">PV327_010231</name>
</gene>
<dbReference type="Pfam" id="PF07707">
    <property type="entry name" value="BACK"/>
    <property type="match status" value="1"/>
</dbReference>
<dbReference type="PANTHER" id="PTHR45632:SF3">
    <property type="entry name" value="KELCH-LIKE PROTEIN 32"/>
    <property type="match status" value="1"/>
</dbReference>